<evidence type="ECO:0000256" key="2">
    <source>
        <dbReference type="SAM" id="Phobius"/>
    </source>
</evidence>
<feature type="transmembrane region" description="Helical" evidence="2">
    <location>
        <begin position="12"/>
        <end position="32"/>
    </location>
</feature>
<feature type="region of interest" description="Disordered" evidence="1">
    <location>
        <begin position="37"/>
        <end position="64"/>
    </location>
</feature>
<keyword evidence="2" id="KW-0812">Transmembrane</keyword>
<reference evidence="3 4" key="1">
    <citation type="submission" date="2017-04" db="EMBL/GenBank/DDBJ databases">
        <title>Draft genome sequence of Tuber borchii Vittad., a whitish edible truffle.</title>
        <authorList>
            <consortium name="DOE Joint Genome Institute"/>
            <person name="Murat C."/>
            <person name="Kuo A."/>
            <person name="Barry K.W."/>
            <person name="Clum A."/>
            <person name="Dockter R.B."/>
            <person name="Fauchery L."/>
            <person name="Iotti M."/>
            <person name="Kohler A."/>
            <person name="Labutti K."/>
            <person name="Lindquist E.A."/>
            <person name="Lipzen A."/>
            <person name="Ohm R.A."/>
            <person name="Wang M."/>
            <person name="Grigoriev I.V."/>
            <person name="Zambonelli A."/>
            <person name="Martin F.M."/>
        </authorList>
    </citation>
    <scope>NUCLEOTIDE SEQUENCE [LARGE SCALE GENOMIC DNA]</scope>
    <source>
        <strain evidence="3 4">Tbo3840</strain>
    </source>
</reference>
<accession>A0A2T7A6A9</accession>
<proteinExistence type="predicted"/>
<keyword evidence="4" id="KW-1185">Reference proteome</keyword>
<keyword evidence="2" id="KW-0472">Membrane</keyword>
<evidence type="ECO:0000256" key="1">
    <source>
        <dbReference type="SAM" id="MobiDB-lite"/>
    </source>
</evidence>
<evidence type="ECO:0000313" key="4">
    <source>
        <dbReference type="Proteomes" id="UP000244722"/>
    </source>
</evidence>
<comment type="caution">
    <text evidence="3">The sequence shown here is derived from an EMBL/GenBank/DDBJ whole genome shotgun (WGS) entry which is preliminary data.</text>
</comment>
<dbReference type="AlphaFoldDB" id="A0A2T7A6A9"/>
<gene>
    <name evidence="3" type="ORF">B9Z19DRAFT_1061212</name>
</gene>
<organism evidence="3 4">
    <name type="scientific">Tuber borchii</name>
    <name type="common">White truffle</name>
    <dbReference type="NCBI Taxonomy" id="42251"/>
    <lineage>
        <taxon>Eukaryota</taxon>
        <taxon>Fungi</taxon>
        <taxon>Dikarya</taxon>
        <taxon>Ascomycota</taxon>
        <taxon>Pezizomycotina</taxon>
        <taxon>Pezizomycetes</taxon>
        <taxon>Pezizales</taxon>
        <taxon>Tuberaceae</taxon>
        <taxon>Tuber</taxon>
    </lineage>
</organism>
<protein>
    <submittedName>
        <fullName evidence="3">Uncharacterized protein</fullName>
    </submittedName>
</protein>
<dbReference type="OrthoDB" id="5327700at2759"/>
<keyword evidence="2" id="KW-1133">Transmembrane helix</keyword>
<name>A0A2T7A6A9_TUBBO</name>
<dbReference type="EMBL" id="NESQ01000016">
    <property type="protein sequence ID" value="PUU83248.1"/>
    <property type="molecule type" value="Genomic_DNA"/>
</dbReference>
<evidence type="ECO:0000313" key="3">
    <source>
        <dbReference type="EMBL" id="PUU83248.1"/>
    </source>
</evidence>
<dbReference type="Proteomes" id="UP000244722">
    <property type="component" value="Unassembled WGS sequence"/>
</dbReference>
<sequence length="210" mass="22587">MSHPRRSKNNFIVPLVATAVAAAATLGLYLWLGQPNRSTTPDTDARSPPADEEEDDNSPPKPLTFTPSGRKAVIVIDGNRSSPLLQTLKNRLSVPGWNVFVLVLGDAGVDESVRAEIGGGVEEFVLRFEKTTALAPMLKQLGPEVVFAEEGLVTGEGGIIGNLLDGGWVGGIVVSREAGGEWETGVRRYGRRCKVVDKEEVRAEWGARIK</sequence>